<accession>A0A3B1J4K3</accession>
<keyword evidence="11" id="KW-1185">Reference proteome</keyword>
<dbReference type="PROSITE" id="PS00028">
    <property type="entry name" value="ZINC_FINGER_C2H2_1"/>
    <property type="match status" value="5"/>
</dbReference>
<dbReference type="Ensembl" id="ENSAMXT00000054655.1">
    <property type="protein sequence ID" value="ENSAMXP00000036836.1"/>
    <property type="gene ID" value="ENSAMXG00000035090.1"/>
</dbReference>
<feature type="domain" description="C2H2-type" evidence="9">
    <location>
        <begin position="274"/>
        <end position="301"/>
    </location>
</feature>
<evidence type="ECO:0000313" key="10">
    <source>
        <dbReference type="Ensembl" id="ENSAMXP00000036836.1"/>
    </source>
</evidence>
<evidence type="ECO:0000256" key="8">
    <source>
        <dbReference type="SAM" id="MobiDB-lite"/>
    </source>
</evidence>
<feature type="region of interest" description="Disordered" evidence="8">
    <location>
        <begin position="57"/>
        <end position="88"/>
    </location>
</feature>
<feature type="domain" description="C2H2-type" evidence="9">
    <location>
        <begin position="302"/>
        <end position="329"/>
    </location>
</feature>
<evidence type="ECO:0000256" key="3">
    <source>
        <dbReference type="ARBA" id="ARBA00022737"/>
    </source>
</evidence>
<dbReference type="Proteomes" id="UP000018467">
    <property type="component" value="Unassembled WGS sequence"/>
</dbReference>
<dbReference type="InterPro" id="IPR013087">
    <property type="entry name" value="Znf_C2H2_type"/>
</dbReference>
<dbReference type="Gene3D" id="3.30.160.60">
    <property type="entry name" value="Classic Zinc Finger"/>
    <property type="match status" value="4"/>
</dbReference>
<dbReference type="Bgee" id="ENSAMXG00000035090">
    <property type="expression patterns" value="Expressed in testis and 11 other cell types or tissues"/>
</dbReference>
<feature type="compositionally biased region" description="Polar residues" evidence="8">
    <location>
        <begin position="57"/>
        <end position="70"/>
    </location>
</feature>
<dbReference type="PANTHER" id="PTHR24394:SF29">
    <property type="entry name" value="MYONEURIN"/>
    <property type="match status" value="1"/>
</dbReference>
<feature type="domain" description="C2H2-type" evidence="9">
    <location>
        <begin position="192"/>
        <end position="214"/>
    </location>
</feature>
<feature type="region of interest" description="Disordered" evidence="8">
    <location>
        <begin position="106"/>
        <end position="159"/>
    </location>
</feature>
<dbReference type="PROSITE" id="PS50157">
    <property type="entry name" value="ZINC_FINGER_C2H2_2"/>
    <property type="match status" value="5"/>
</dbReference>
<feature type="compositionally biased region" description="Polar residues" evidence="8">
    <location>
        <begin position="106"/>
        <end position="126"/>
    </location>
</feature>
<comment type="subcellular location">
    <subcellularLocation>
        <location evidence="1">Nucleus</location>
    </subcellularLocation>
</comment>
<keyword evidence="2" id="KW-0479">Metal-binding</keyword>
<reference evidence="10" key="3">
    <citation type="submission" date="2025-08" db="UniProtKB">
        <authorList>
            <consortium name="Ensembl"/>
        </authorList>
    </citation>
    <scope>IDENTIFICATION</scope>
</reference>
<dbReference type="Pfam" id="PF13894">
    <property type="entry name" value="zf-C2H2_4"/>
    <property type="match status" value="1"/>
</dbReference>
<feature type="domain" description="C2H2-type" evidence="9">
    <location>
        <begin position="218"/>
        <end position="245"/>
    </location>
</feature>
<name>A0A3B1J4K3_ASTMX</name>
<dbReference type="GO" id="GO:0008270">
    <property type="term" value="F:zinc ion binding"/>
    <property type="evidence" value="ECO:0007669"/>
    <property type="project" value="UniProtKB-KW"/>
</dbReference>
<evidence type="ECO:0000259" key="9">
    <source>
        <dbReference type="PROSITE" id="PS50157"/>
    </source>
</evidence>
<evidence type="ECO:0000313" key="11">
    <source>
        <dbReference type="Proteomes" id="UP000018467"/>
    </source>
</evidence>
<reference evidence="11" key="2">
    <citation type="journal article" date="2014" name="Nat. Commun.">
        <title>The cavefish genome reveals candidate genes for eye loss.</title>
        <authorList>
            <person name="McGaugh S.E."/>
            <person name="Gross J.B."/>
            <person name="Aken B."/>
            <person name="Blin M."/>
            <person name="Borowsky R."/>
            <person name="Chalopin D."/>
            <person name="Hinaux H."/>
            <person name="Jeffery W.R."/>
            <person name="Keene A."/>
            <person name="Ma L."/>
            <person name="Minx P."/>
            <person name="Murphy D."/>
            <person name="O'Quin K.E."/>
            <person name="Retaux S."/>
            <person name="Rohner N."/>
            <person name="Searle S.M."/>
            <person name="Stahl B.A."/>
            <person name="Tabin C."/>
            <person name="Volff J.N."/>
            <person name="Yoshizawa M."/>
            <person name="Warren W.C."/>
        </authorList>
    </citation>
    <scope>NUCLEOTIDE SEQUENCE [LARGE SCALE GENOMIC DNA]</scope>
    <source>
        <strain evidence="11">female</strain>
    </source>
</reference>
<reference evidence="10" key="4">
    <citation type="submission" date="2025-09" db="UniProtKB">
        <authorList>
            <consortium name="Ensembl"/>
        </authorList>
    </citation>
    <scope>IDENTIFICATION</scope>
</reference>
<evidence type="ECO:0000256" key="1">
    <source>
        <dbReference type="ARBA" id="ARBA00004123"/>
    </source>
</evidence>
<keyword evidence="4 7" id="KW-0863">Zinc-finger</keyword>
<dbReference type="FunFam" id="3.30.160.60:FF:000624">
    <property type="entry name" value="zinc finger protein 697"/>
    <property type="match status" value="1"/>
</dbReference>
<dbReference type="GO" id="GO:0005634">
    <property type="term" value="C:nucleus"/>
    <property type="evidence" value="ECO:0007669"/>
    <property type="project" value="UniProtKB-SubCell"/>
</dbReference>
<keyword evidence="3" id="KW-0677">Repeat</keyword>
<organism evidence="10 11">
    <name type="scientific">Astyanax mexicanus</name>
    <name type="common">Blind cave fish</name>
    <name type="synonym">Astyanax fasciatus mexicanus</name>
    <dbReference type="NCBI Taxonomy" id="7994"/>
    <lineage>
        <taxon>Eukaryota</taxon>
        <taxon>Metazoa</taxon>
        <taxon>Chordata</taxon>
        <taxon>Craniata</taxon>
        <taxon>Vertebrata</taxon>
        <taxon>Euteleostomi</taxon>
        <taxon>Actinopterygii</taxon>
        <taxon>Neopterygii</taxon>
        <taxon>Teleostei</taxon>
        <taxon>Ostariophysi</taxon>
        <taxon>Characiformes</taxon>
        <taxon>Characoidei</taxon>
        <taxon>Acestrorhamphidae</taxon>
        <taxon>Acestrorhamphinae</taxon>
        <taxon>Astyanax</taxon>
    </lineage>
</organism>
<dbReference type="GO" id="GO:0000981">
    <property type="term" value="F:DNA-binding transcription factor activity, RNA polymerase II-specific"/>
    <property type="evidence" value="ECO:0007669"/>
    <property type="project" value="TreeGrafter"/>
</dbReference>
<reference evidence="11" key="1">
    <citation type="submission" date="2013-03" db="EMBL/GenBank/DDBJ databases">
        <authorList>
            <person name="Jeffery W."/>
            <person name="Warren W."/>
            <person name="Wilson R.K."/>
        </authorList>
    </citation>
    <scope>NUCLEOTIDE SEQUENCE</scope>
    <source>
        <strain evidence="11">female</strain>
    </source>
</reference>
<dbReference type="PANTHER" id="PTHR24394">
    <property type="entry name" value="ZINC FINGER PROTEIN"/>
    <property type="match status" value="1"/>
</dbReference>
<sequence length="335" mass="37377">MSRLEYLNSFLTERLMAVAGEIFEVFKDTVSEYQGEIARVVEENRCLRKTIADIHTSTAQPRADSRTSSVDGVKEHGSNPEPLDSEPSVIQVKLELATLKQECEPQSSLNNPYTCTSDLENSTCSSEPAPGLSDKPVVLDENEDRGRHSDPGLSVKAETARYRAFSSGTTSSAEPQTGEDVDLQAGDEQTNMACSYCGRIFEEASQLASHLQGHMVMFSCEECGKPCKTKGALRTHMIVHQQERPFSCTLCGKAYSCAKVLNVHLISHTGERPFGCGYCEKRFKLKSHLKEHERIHTGEKPFCCPVCRRGFSRSNAMKIHLRTHHRDQLQFSLNQ</sequence>
<dbReference type="FunFam" id="3.30.160.60:FF:000425">
    <property type="entry name" value="PLAG1 like zinc finger 1"/>
    <property type="match status" value="1"/>
</dbReference>
<dbReference type="FunFam" id="3.30.160.60:FF:000557">
    <property type="entry name" value="zinc finger and SCAN domain-containing protein 29"/>
    <property type="match status" value="1"/>
</dbReference>
<feature type="domain" description="C2H2-type" evidence="9">
    <location>
        <begin position="246"/>
        <end position="273"/>
    </location>
</feature>
<dbReference type="SMART" id="SM00355">
    <property type="entry name" value="ZnF_C2H2"/>
    <property type="match status" value="5"/>
</dbReference>
<dbReference type="InParanoid" id="A0A3B1J4K3"/>
<proteinExistence type="predicted"/>
<keyword evidence="6" id="KW-0539">Nucleus</keyword>
<dbReference type="Pfam" id="PF00096">
    <property type="entry name" value="zf-C2H2"/>
    <property type="match status" value="3"/>
</dbReference>
<keyword evidence="5" id="KW-0862">Zinc</keyword>
<dbReference type="AlphaFoldDB" id="A0A3B1J4K3"/>
<evidence type="ECO:0000256" key="2">
    <source>
        <dbReference type="ARBA" id="ARBA00022723"/>
    </source>
</evidence>
<dbReference type="FunCoup" id="A0A3B1J4K3">
    <property type="interactions" value="11"/>
</dbReference>
<evidence type="ECO:0000256" key="6">
    <source>
        <dbReference type="ARBA" id="ARBA00023242"/>
    </source>
</evidence>
<protein>
    <submittedName>
        <fullName evidence="10">Oocyte zinc finger protein XlCOF6-like</fullName>
    </submittedName>
</protein>
<evidence type="ECO:0000256" key="7">
    <source>
        <dbReference type="PROSITE-ProRule" id="PRU00042"/>
    </source>
</evidence>
<evidence type="ECO:0000256" key="5">
    <source>
        <dbReference type="ARBA" id="ARBA00022833"/>
    </source>
</evidence>
<dbReference type="GeneTree" id="ENSGT00940000164807"/>
<dbReference type="SUPFAM" id="SSF57667">
    <property type="entry name" value="beta-beta-alpha zinc fingers"/>
    <property type="match status" value="3"/>
</dbReference>
<evidence type="ECO:0000256" key="4">
    <source>
        <dbReference type="ARBA" id="ARBA00022771"/>
    </source>
</evidence>
<dbReference type="InterPro" id="IPR036236">
    <property type="entry name" value="Znf_C2H2_sf"/>
</dbReference>